<comment type="similarity">
    <text evidence="1">Belongs to the SKA1 family.</text>
</comment>
<dbReference type="AlphaFoldDB" id="A0A0N7ZAT1"/>
<dbReference type="Gene3D" id="1.10.10.1890">
    <property type="entry name" value="Ska1 microtubule binding domain-like"/>
    <property type="match status" value="1"/>
</dbReference>
<dbReference type="InterPro" id="IPR042031">
    <property type="entry name" value="SKA1_MBD_sf"/>
</dbReference>
<dbReference type="GO" id="GO:0051301">
    <property type="term" value="P:cell division"/>
    <property type="evidence" value="ECO:0007669"/>
    <property type="project" value="InterPro"/>
</dbReference>
<dbReference type="GO" id="GO:0072686">
    <property type="term" value="C:mitotic spindle"/>
    <property type="evidence" value="ECO:0007669"/>
    <property type="project" value="TreeGrafter"/>
</dbReference>
<organism evidence="6">
    <name type="scientific">Scylla olivacea</name>
    <name type="common">Orange mud crab</name>
    <name type="synonym">Cancer olivacea</name>
    <dbReference type="NCBI Taxonomy" id="85551"/>
    <lineage>
        <taxon>Eukaryota</taxon>
        <taxon>Metazoa</taxon>
        <taxon>Ecdysozoa</taxon>
        <taxon>Arthropoda</taxon>
        <taxon>Crustacea</taxon>
        <taxon>Multicrustacea</taxon>
        <taxon>Malacostraca</taxon>
        <taxon>Eumalacostraca</taxon>
        <taxon>Eucarida</taxon>
        <taxon>Decapoda</taxon>
        <taxon>Pleocyemata</taxon>
        <taxon>Brachyura</taxon>
        <taxon>Eubrachyura</taxon>
        <taxon>Portunoidea</taxon>
        <taxon>Portunidae</taxon>
        <taxon>Portuninae</taxon>
        <taxon>Scylla</taxon>
    </lineage>
</organism>
<protein>
    <recommendedName>
        <fullName evidence="3">SKA complex subunit 1</fullName>
    </recommendedName>
    <alternativeName>
        <fullName evidence="4">Spindle and kinetochore-associated protein 1</fullName>
    </alternativeName>
</protein>
<dbReference type="PANTHER" id="PTHR28573:SF1">
    <property type="entry name" value="SPINDLE AND KINETOCHORE-ASSOCIATED PROTEIN 1"/>
    <property type="match status" value="1"/>
</dbReference>
<reference evidence="6" key="1">
    <citation type="submission" date="2015-09" db="EMBL/GenBank/DDBJ databases">
        <title>Scylla olivacea transcriptome.</title>
        <authorList>
            <person name="Ikhwanuddin M."/>
        </authorList>
    </citation>
    <scope>NUCLEOTIDE SEQUENCE</scope>
</reference>
<dbReference type="Pfam" id="PF07160">
    <property type="entry name" value="SKA1"/>
    <property type="match status" value="1"/>
</dbReference>
<evidence type="ECO:0000256" key="4">
    <source>
        <dbReference type="ARBA" id="ARBA00047202"/>
    </source>
</evidence>
<dbReference type="GO" id="GO:0008017">
    <property type="term" value="F:microtubule binding"/>
    <property type="evidence" value="ECO:0007669"/>
    <property type="project" value="InterPro"/>
</dbReference>
<feature type="compositionally biased region" description="Basic and acidic residues" evidence="5">
    <location>
        <begin position="112"/>
        <end position="121"/>
    </location>
</feature>
<evidence type="ECO:0000256" key="1">
    <source>
        <dbReference type="ARBA" id="ARBA00006836"/>
    </source>
</evidence>
<evidence type="ECO:0000313" key="6">
    <source>
        <dbReference type="EMBL" id="JAI59712.1"/>
    </source>
</evidence>
<sequence>MSSVTEVETFQDLDAHLRNKTDVLQVCVTLRGGWGADTVEEMEQQAKELKTMKQNIAGYRSSLASAHEDLITAYALLKEMQQLSLRLKHLKEYLPQHMPQAALQHKSHPKKSPSEEKENKDQAPVVTVQPKQTPRPAGRKAPKQISKVEFITMKEFESVPKYIRGRLQYAQVNAAVVEINKTLETKYSLLSRPRAKLSELNMKIVGECQRQENKETKGLHFVVDGDIKRWSSLKMDTAGKSLLTVLRMLKRLREVRGPGNLVRYAVLT</sequence>
<evidence type="ECO:0000256" key="5">
    <source>
        <dbReference type="SAM" id="MobiDB-lite"/>
    </source>
</evidence>
<feature type="region of interest" description="Disordered" evidence="5">
    <location>
        <begin position="99"/>
        <end position="143"/>
    </location>
</feature>
<proteinExistence type="inferred from homology"/>
<dbReference type="PANTHER" id="PTHR28573">
    <property type="entry name" value="SPINDLE AND KINETOCHORE-ASSOCIATED PROTEIN 1"/>
    <property type="match status" value="1"/>
</dbReference>
<keyword evidence="2" id="KW-0175">Coiled coil</keyword>
<dbReference type="EMBL" id="GDRN01094511">
    <property type="protein sequence ID" value="JAI59712.1"/>
    <property type="molecule type" value="Transcribed_RNA"/>
</dbReference>
<accession>A0A0N7ZAT1</accession>
<dbReference type="GO" id="GO:0000940">
    <property type="term" value="C:outer kinetochore"/>
    <property type="evidence" value="ECO:0007669"/>
    <property type="project" value="TreeGrafter"/>
</dbReference>
<dbReference type="GO" id="GO:0031110">
    <property type="term" value="P:regulation of microtubule polymerization or depolymerization"/>
    <property type="evidence" value="ECO:0007669"/>
    <property type="project" value="TreeGrafter"/>
</dbReference>
<dbReference type="InterPro" id="IPR009829">
    <property type="entry name" value="SKA1"/>
</dbReference>
<evidence type="ECO:0000256" key="3">
    <source>
        <dbReference type="ARBA" id="ARBA00047182"/>
    </source>
</evidence>
<dbReference type="FunFam" id="1.10.10.1890:FF:000002">
    <property type="entry name" value="Spindle and kinetochore-associated protein 1"/>
    <property type="match status" value="1"/>
</dbReference>
<evidence type="ECO:0000256" key="2">
    <source>
        <dbReference type="ARBA" id="ARBA00023054"/>
    </source>
</evidence>
<dbReference type="GO" id="GO:0005876">
    <property type="term" value="C:spindle microtubule"/>
    <property type="evidence" value="ECO:0007669"/>
    <property type="project" value="TreeGrafter"/>
</dbReference>
<dbReference type="GO" id="GO:0000278">
    <property type="term" value="P:mitotic cell cycle"/>
    <property type="evidence" value="ECO:0007669"/>
    <property type="project" value="TreeGrafter"/>
</dbReference>
<name>A0A0N7ZAT1_SCYOL</name>
<dbReference type="GO" id="GO:0007059">
    <property type="term" value="P:chromosome segregation"/>
    <property type="evidence" value="ECO:0007669"/>
    <property type="project" value="InterPro"/>
</dbReference>